<proteinExistence type="predicted"/>
<sequence length="82" mass="9216">MKKCMLIPLYGDGNNHNVESQLPIIPRVGDHIELDDPHDPGKAVMFRVVAVAFANSENVEYVDVYLRPDGPLHDMISQWSKA</sequence>
<dbReference type="Proteomes" id="UP000318017">
    <property type="component" value="Chromosome"/>
</dbReference>
<keyword evidence="2" id="KW-1185">Reference proteome</keyword>
<organism evidence="1 2">
    <name type="scientific">Aureliella helgolandensis</name>
    <dbReference type="NCBI Taxonomy" id="2527968"/>
    <lineage>
        <taxon>Bacteria</taxon>
        <taxon>Pseudomonadati</taxon>
        <taxon>Planctomycetota</taxon>
        <taxon>Planctomycetia</taxon>
        <taxon>Pirellulales</taxon>
        <taxon>Pirellulaceae</taxon>
        <taxon>Aureliella</taxon>
    </lineage>
</organism>
<accession>A0A518G4P8</accession>
<evidence type="ECO:0000313" key="2">
    <source>
        <dbReference type="Proteomes" id="UP000318017"/>
    </source>
</evidence>
<reference evidence="1 2" key="1">
    <citation type="submission" date="2019-02" db="EMBL/GenBank/DDBJ databases">
        <title>Deep-cultivation of Planctomycetes and their phenomic and genomic characterization uncovers novel biology.</title>
        <authorList>
            <person name="Wiegand S."/>
            <person name="Jogler M."/>
            <person name="Boedeker C."/>
            <person name="Pinto D."/>
            <person name="Vollmers J."/>
            <person name="Rivas-Marin E."/>
            <person name="Kohn T."/>
            <person name="Peeters S.H."/>
            <person name="Heuer A."/>
            <person name="Rast P."/>
            <person name="Oberbeckmann S."/>
            <person name="Bunk B."/>
            <person name="Jeske O."/>
            <person name="Meyerdierks A."/>
            <person name="Storesund J.E."/>
            <person name="Kallscheuer N."/>
            <person name="Luecker S."/>
            <person name="Lage O.M."/>
            <person name="Pohl T."/>
            <person name="Merkel B.J."/>
            <person name="Hornburger P."/>
            <person name="Mueller R.-W."/>
            <person name="Bruemmer F."/>
            <person name="Labrenz M."/>
            <person name="Spormann A.M."/>
            <person name="Op den Camp H."/>
            <person name="Overmann J."/>
            <person name="Amann R."/>
            <person name="Jetten M.S.M."/>
            <person name="Mascher T."/>
            <person name="Medema M.H."/>
            <person name="Devos D.P."/>
            <person name="Kaster A.-K."/>
            <person name="Ovreas L."/>
            <person name="Rohde M."/>
            <person name="Galperin M.Y."/>
            <person name="Jogler C."/>
        </authorList>
    </citation>
    <scope>NUCLEOTIDE SEQUENCE [LARGE SCALE GENOMIC DNA]</scope>
    <source>
        <strain evidence="1 2">Q31a</strain>
    </source>
</reference>
<dbReference type="EMBL" id="CP036298">
    <property type="protein sequence ID" value="QDV23564.1"/>
    <property type="molecule type" value="Genomic_DNA"/>
</dbReference>
<name>A0A518G4P8_9BACT</name>
<evidence type="ECO:0000313" key="1">
    <source>
        <dbReference type="EMBL" id="QDV23564.1"/>
    </source>
</evidence>
<protein>
    <submittedName>
        <fullName evidence="1">Uncharacterized protein</fullName>
    </submittedName>
</protein>
<dbReference type="AlphaFoldDB" id="A0A518G4P8"/>
<gene>
    <name evidence="1" type="ORF">Q31a_18660</name>
</gene>
<dbReference type="KEGG" id="ahel:Q31a_18660"/>